<feature type="region of interest" description="Disordered" evidence="1">
    <location>
        <begin position="1"/>
        <end position="24"/>
    </location>
</feature>
<organism evidence="2 3">
    <name type="scientific">Natrarchaeobaculum aegyptiacum</name>
    <dbReference type="NCBI Taxonomy" id="745377"/>
    <lineage>
        <taxon>Archaea</taxon>
        <taxon>Methanobacteriati</taxon>
        <taxon>Methanobacteriota</taxon>
        <taxon>Stenosarchaea group</taxon>
        <taxon>Halobacteria</taxon>
        <taxon>Halobacteriales</taxon>
        <taxon>Natrialbaceae</taxon>
        <taxon>Natrarchaeobaculum</taxon>
    </lineage>
</organism>
<sequence>MSDVPTDDDRDPDRDRDADDQFDTDWLSSLRAVLEALENGPLATRGSRDSPDGRRSLEFGISIGSIEDALSDVGVDERRGPGRTPAGPGGGGPRDSTDSRRRSTSRGVDRDDDYAVTTRESDDELYVVADLVGVDPEDVTVGFDDSRLVVAVAGAEVERVAIPWESRDATASFKNGVLTVRIDRQQGDDR</sequence>
<evidence type="ECO:0000256" key="1">
    <source>
        <dbReference type="SAM" id="MobiDB-lite"/>
    </source>
</evidence>
<gene>
    <name evidence="2" type="ORF">B1756_00890</name>
</gene>
<keyword evidence="3" id="KW-1185">Reference proteome</keyword>
<dbReference type="Gene3D" id="2.60.40.790">
    <property type="match status" value="1"/>
</dbReference>
<evidence type="ECO:0000313" key="3">
    <source>
        <dbReference type="Proteomes" id="UP000250088"/>
    </source>
</evidence>
<feature type="compositionally biased region" description="Basic and acidic residues" evidence="1">
    <location>
        <begin position="46"/>
        <end position="57"/>
    </location>
</feature>
<evidence type="ECO:0008006" key="4">
    <source>
        <dbReference type="Google" id="ProtNLM"/>
    </source>
</evidence>
<proteinExistence type="predicted"/>
<dbReference type="KEGG" id="naj:B1756_00890"/>
<dbReference type="AlphaFoldDB" id="A0A2Z2HSR6"/>
<name>A0A2Z2HSR6_9EURY</name>
<dbReference type="InterPro" id="IPR055551">
    <property type="entry name" value="DUF7127"/>
</dbReference>
<dbReference type="GeneID" id="32892590"/>
<dbReference type="RefSeq" id="WP_086886828.1">
    <property type="nucleotide sequence ID" value="NZ_CP019893.1"/>
</dbReference>
<protein>
    <recommendedName>
        <fullName evidence="4">ArsA HSP20-like domain-containing protein</fullName>
    </recommendedName>
</protein>
<accession>A0A2Z2HSR6</accession>
<dbReference type="CDD" id="cd00298">
    <property type="entry name" value="ACD_sHsps_p23-like"/>
    <property type="match status" value="1"/>
</dbReference>
<dbReference type="OrthoDB" id="170746at2157"/>
<dbReference type="Proteomes" id="UP000250088">
    <property type="component" value="Chromosome"/>
</dbReference>
<reference evidence="3" key="1">
    <citation type="submission" date="2017-02" db="EMBL/GenBank/DDBJ databases">
        <title>Natronthermophilus aegyptiacus gen. nov.,sp. nov., an aerobic, extremely halophilic alkalithermophilic archaeon isolated from the athalassohaline Wadi An Natrun, Egypt.</title>
        <authorList>
            <person name="Zhao B."/>
        </authorList>
    </citation>
    <scope>NUCLEOTIDE SEQUENCE [LARGE SCALE GENOMIC DNA]</scope>
    <source>
        <strain evidence="3">JW/NM-HA 15</strain>
    </source>
</reference>
<feature type="compositionally biased region" description="Acidic residues" evidence="1">
    <location>
        <begin position="1"/>
        <end position="10"/>
    </location>
</feature>
<dbReference type="Pfam" id="PF23444">
    <property type="entry name" value="DUF7127"/>
    <property type="match status" value="1"/>
</dbReference>
<evidence type="ECO:0000313" key="2">
    <source>
        <dbReference type="EMBL" id="ARS88447.1"/>
    </source>
</evidence>
<feature type="region of interest" description="Disordered" evidence="1">
    <location>
        <begin position="37"/>
        <end position="117"/>
    </location>
</feature>
<dbReference type="InterPro" id="IPR008978">
    <property type="entry name" value="HSP20-like_chaperone"/>
</dbReference>
<dbReference type="EMBL" id="CP019893">
    <property type="protein sequence ID" value="ARS88447.1"/>
    <property type="molecule type" value="Genomic_DNA"/>
</dbReference>
<dbReference type="SUPFAM" id="SSF49764">
    <property type="entry name" value="HSP20-like chaperones"/>
    <property type="match status" value="1"/>
</dbReference>